<reference evidence="2" key="1">
    <citation type="submission" date="2016-07" db="EMBL/GenBank/DDBJ databases">
        <title>Nontailed viruses are major unrecognized killers of bacteria in the ocean.</title>
        <authorList>
            <person name="Kauffman K."/>
            <person name="Hussain F."/>
            <person name="Yang J."/>
            <person name="Arevalo P."/>
            <person name="Brown J."/>
            <person name="Cutler M."/>
            <person name="Kelly L."/>
            <person name="Polz M.F."/>
        </authorList>
    </citation>
    <scope>NUCLEOTIDE SEQUENCE [LARGE SCALE GENOMIC DNA]</scope>
    <source>
        <strain evidence="2">10N.261.45.A10</strain>
    </source>
</reference>
<organism evidence="1 2">
    <name type="scientific">Enterovibrio norvegicus</name>
    <dbReference type="NCBI Taxonomy" id="188144"/>
    <lineage>
        <taxon>Bacteria</taxon>
        <taxon>Pseudomonadati</taxon>
        <taxon>Pseudomonadota</taxon>
        <taxon>Gammaproteobacteria</taxon>
        <taxon>Vibrionales</taxon>
        <taxon>Vibrionaceae</taxon>
        <taxon>Enterovibrio</taxon>
    </lineage>
</organism>
<dbReference type="EMBL" id="MDAL01000060">
    <property type="protein sequence ID" value="PMN88284.1"/>
    <property type="molecule type" value="Genomic_DNA"/>
</dbReference>
<evidence type="ECO:0000313" key="2">
    <source>
        <dbReference type="Proteomes" id="UP000235387"/>
    </source>
</evidence>
<proteinExistence type="predicted"/>
<dbReference type="Proteomes" id="UP000235387">
    <property type="component" value="Unassembled WGS sequence"/>
</dbReference>
<protein>
    <submittedName>
        <fullName evidence="1">Uncharacterized protein</fullName>
    </submittedName>
</protein>
<evidence type="ECO:0000313" key="1">
    <source>
        <dbReference type="EMBL" id="PMN88284.1"/>
    </source>
</evidence>
<gene>
    <name evidence="1" type="ORF">BCT23_07625</name>
</gene>
<comment type="caution">
    <text evidence="1">The sequence shown here is derived from an EMBL/GenBank/DDBJ whole genome shotgun (WGS) entry which is preliminary data.</text>
</comment>
<name>A0A2N7L4H3_9GAMM</name>
<dbReference type="AlphaFoldDB" id="A0A2N7L4H3"/>
<accession>A0A2N7L4H3</accession>
<sequence length="85" mass="9704">MAEGSDVWMLYFLDTKIPYVMRVTHGAIRGYVSDVENDVAHCKRIETKTNQLLGFLVIVCRKAEQSGVEAAWCIDGEYAMIKMMR</sequence>